<name>D3BN48_HETP5</name>
<proteinExistence type="predicted"/>
<evidence type="ECO:0000313" key="1">
    <source>
        <dbReference type="EMBL" id="EFA77410.1"/>
    </source>
</evidence>
<sequence>MLSLPHIILKNIINNIEDNSDRICFVLSCKTLFSHRDKYLIFSVDTANVYHSKEYYHQHKYSLHSFSEQIIQSLNLSAPSLSQLSIILGKDNEQPTNFIVNSLDPSTGKIPNIPRDVLNLTFGAKFNYYIPPRTIPESLVSLQFGFTFNQDITGTLPSSITNLTFGWYFDCELQPHTLPSNLKNLTFGFHFNRFLVTLSIRRSKPMCCHRS</sequence>
<dbReference type="RefSeq" id="XP_020429539.1">
    <property type="nucleotide sequence ID" value="XM_020583352.1"/>
</dbReference>
<dbReference type="AlphaFoldDB" id="D3BN48"/>
<accession>D3BN48</accession>
<dbReference type="Pfam" id="PF05725">
    <property type="entry name" value="FNIP"/>
    <property type="match status" value="2"/>
</dbReference>
<evidence type="ECO:0000313" key="2">
    <source>
        <dbReference type="Proteomes" id="UP000001396"/>
    </source>
</evidence>
<protein>
    <submittedName>
        <fullName evidence="1">Uncharacterized protein</fullName>
    </submittedName>
</protein>
<dbReference type="PANTHER" id="PTHR32134:SF169">
    <property type="entry name" value="FNIP REPEAT-CONTAINING PROTEIN-RELATED"/>
    <property type="match status" value="1"/>
</dbReference>
<dbReference type="GeneID" id="31368093"/>
<dbReference type="PANTHER" id="PTHR32134">
    <property type="entry name" value="FNIP REPEAT-CONTAINING PROTEIN"/>
    <property type="match status" value="1"/>
</dbReference>
<comment type="caution">
    <text evidence="1">The sequence shown here is derived from an EMBL/GenBank/DDBJ whole genome shotgun (WGS) entry which is preliminary data.</text>
</comment>
<dbReference type="InParanoid" id="D3BN48"/>
<organism evidence="1 2">
    <name type="scientific">Heterostelium pallidum (strain ATCC 26659 / Pp 5 / PN500)</name>
    <name type="common">Cellular slime mold</name>
    <name type="synonym">Polysphondylium pallidum</name>
    <dbReference type="NCBI Taxonomy" id="670386"/>
    <lineage>
        <taxon>Eukaryota</taxon>
        <taxon>Amoebozoa</taxon>
        <taxon>Evosea</taxon>
        <taxon>Eumycetozoa</taxon>
        <taxon>Dictyostelia</taxon>
        <taxon>Acytosteliales</taxon>
        <taxon>Acytosteliaceae</taxon>
        <taxon>Heterostelium</taxon>
    </lineage>
</organism>
<reference evidence="1 2" key="1">
    <citation type="journal article" date="2011" name="Genome Res.">
        <title>Phylogeny-wide analysis of social amoeba genomes highlights ancient origins for complex intercellular communication.</title>
        <authorList>
            <person name="Heidel A.J."/>
            <person name="Lawal H.M."/>
            <person name="Felder M."/>
            <person name="Schilde C."/>
            <person name="Helps N.R."/>
            <person name="Tunggal B."/>
            <person name="Rivero F."/>
            <person name="John U."/>
            <person name="Schleicher M."/>
            <person name="Eichinger L."/>
            <person name="Platzer M."/>
            <person name="Noegel A.A."/>
            <person name="Schaap P."/>
            <person name="Gloeckner G."/>
        </authorList>
    </citation>
    <scope>NUCLEOTIDE SEQUENCE [LARGE SCALE GENOMIC DNA]</scope>
    <source>
        <strain evidence="2">ATCC 26659 / Pp 5 / PN500</strain>
    </source>
</reference>
<gene>
    <name evidence="1" type="ORF">PPL_12626</name>
</gene>
<dbReference type="InterPro" id="IPR008615">
    <property type="entry name" value="FNIP"/>
</dbReference>
<dbReference type="InterPro" id="IPR051251">
    <property type="entry name" value="STK_FNIP-Repeat"/>
</dbReference>
<dbReference type="Proteomes" id="UP000001396">
    <property type="component" value="Unassembled WGS sequence"/>
</dbReference>
<dbReference type="EMBL" id="ADBJ01000043">
    <property type="protein sequence ID" value="EFA77410.1"/>
    <property type="molecule type" value="Genomic_DNA"/>
</dbReference>
<keyword evidence="2" id="KW-1185">Reference proteome</keyword>